<keyword evidence="3" id="KW-0158">Chromosome</keyword>
<evidence type="ECO:0000256" key="5">
    <source>
        <dbReference type="ARBA" id="ARBA00022763"/>
    </source>
</evidence>
<gene>
    <name evidence="12" type="ORF">QCA50_006973</name>
</gene>
<keyword evidence="6" id="KW-0067">ATP-binding</keyword>
<dbReference type="GO" id="GO:0003697">
    <property type="term" value="F:single-stranded DNA binding"/>
    <property type="evidence" value="ECO:0007669"/>
    <property type="project" value="TreeGrafter"/>
</dbReference>
<keyword evidence="10" id="KW-0539">Nucleus</keyword>
<dbReference type="GO" id="GO:0003684">
    <property type="term" value="F:damaged DNA binding"/>
    <property type="evidence" value="ECO:0007669"/>
    <property type="project" value="TreeGrafter"/>
</dbReference>
<evidence type="ECO:0000256" key="6">
    <source>
        <dbReference type="ARBA" id="ARBA00022840"/>
    </source>
</evidence>
<accession>A0AAW0GL60</accession>
<evidence type="ECO:0000256" key="9">
    <source>
        <dbReference type="ARBA" id="ARBA00023204"/>
    </source>
</evidence>
<dbReference type="EMBL" id="JASBNA010000007">
    <property type="protein sequence ID" value="KAK7690316.1"/>
    <property type="molecule type" value="Genomic_DNA"/>
</dbReference>
<dbReference type="GO" id="GO:0000724">
    <property type="term" value="P:double-strand break repair via homologous recombination"/>
    <property type="evidence" value="ECO:0007669"/>
    <property type="project" value="TreeGrafter"/>
</dbReference>
<evidence type="ECO:0000256" key="2">
    <source>
        <dbReference type="ARBA" id="ARBA00004286"/>
    </source>
</evidence>
<evidence type="ECO:0000256" key="8">
    <source>
        <dbReference type="ARBA" id="ARBA00023172"/>
    </source>
</evidence>
<dbReference type="GO" id="GO:0005524">
    <property type="term" value="F:ATP binding"/>
    <property type="evidence" value="ECO:0007669"/>
    <property type="project" value="UniProtKB-KW"/>
</dbReference>
<dbReference type="PANTHER" id="PTHR19306:SF6">
    <property type="entry name" value="STRUCTURAL MAINTENANCE OF CHROMOSOMES PROTEIN 6"/>
    <property type="match status" value="1"/>
</dbReference>
<feature type="coiled-coil region" evidence="11">
    <location>
        <begin position="64"/>
        <end position="132"/>
    </location>
</feature>
<sequence>MENITQTQKVLLHKLEAIPDLEDALQEASARFEEARKAREQRHKADELKKELAWAHVATKQEEYEAKCRERAKLTRKLEKIEKSIEEAQAQVGKAEAVVSAHEEDMNCLGDIEELTKRLNAIKIEMRNNRTELTNLKGVEKDMNDNVTKNNALINGLKTAIQTEQERNESLTKGKRDETLKKLNDAQVAHRDADAKYKELVAKRPQLEVEVQRAGAHGKELSAEQARVKDQIVAVGGQLDLCDRREQSKLAMFGRNLESVIKEIQGTQWRGQPPVGPFGIHVKVKDARWAPLFRIQLGNAMSSWAVTTRWIGRPCLGS</sequence>
<dbReference type="GO" id="GO:0005634">
    <property type="term" value="C:nucleus"/>
    <property type="evidence" value="ECO:0007669"/>
    <property type="project" value="UniProtKB-SubCell"/>
</dbReference>
<dbReference type="AlphaFoldDB" id="A0AAW0GL60"/>
<proteinExistence type="predicted"/>
<evidence type="ECO:0000256" key="11">
    <source>
        <dbReference type="SAM" id="Coils"/>
    </source>
</evidence>
<evidence type="ECO:0000313" key="13">
    <source>
        <dbReference type="Proteomes" id="UP001385951"/>
    </source>
</evidence>
<comment type="subcellular location">
    <subcellularLocation>
        <location evidence="2">Chromosome</location>
    </subcellularLocation>
    <subcellularLocation>
        <location evidence="1">Nucleus</location>
    </subcellularLocation>
</comment>
<keyword evidence="8" id="KW-0233">DNA recombination</keyword>
<evidence type="ECO:0000256" key="10">
    <source>
        <dbReference type="ARBA" id="ARBA00023242"/>
    </source>
</evidence>
<evidence type="ECO:0000313" key="12">
    <source>
        <dbReference type="EMBL" id="KAK7690316.1"/>
    </source>
</evidence>
<evidence type="ECO:0000256" key="1">
    <source>
        <dbReference type="ARBA" id="ARBA00004123"/>
    </source>
</evidence>
<keyword evidence="5" id="KW-0227">DNA damage</keyword>
<protein>
    <submittedName>
        <fullName evidence="12">Uncharacterized protein</fullName>
    </submittedName>
</protein>
<keyword evidence="4" id="KW-0547">Nucleotide-binding</keyword>
<name>A0AAW0GL60_9APHY</name>
<dbReference type="PANTHER" id="PTHR19306">
    <property type="entry name" value="STRUCTURAL MAINTENANCE OF CHROMOSOMES 5,6 SMC5, SMC6"/>
    <property type="match status" value="1"/>
</dbReference>
<dbReference type="Proteomes" id="UP001385951">
    <property type="component" value="Unassembled WGS sequence"/>
</dbReference>
<keyword evidence="9" id="KW-0234">DNA repair</keyword>
<evidence type="ECO:0000256" key="4">
    <source>
        <dbReference type="ARBA" id="ARBA00022741"/>
    </source>
</evidence>
<reference evidence="12 13" key="1">
    <citation type="submission" date="2022-09" db="EMBL/GenBank/DDBJ databases">
        <authorList>
            <person name="Palmer J.M."/>
        </authorList>
    </citation>
    <scope>NUCLEOTIDE SEQUENCE [LARGE SCALE GENOMIC DNA]</scope>
    <source>
        <strain evidence="12 13">DSM 7382</strain>
    </source>
</reference>
<keyword evidence="7 11" id="KW-0175">Coiled coil</keyword>
<dbReference type="GO" id="GO:0035861">
    <property type="term" value="C:site of double-strand break"/>
    <property type="evidence" value="ECO:0007669"/>
    <property type="project" value="TreeGrafter"/>
</dbReference>
<evidence type="ECO:0000256" key="3">
    <source>
        <dbReference type="ARBA" id="ARBA00022454"/>
    </source>
</evidence>
<comment type="caution">
    <text evidence="12">The sequence shown here is derived from an EMBL/GenBank/DDBJ whole genome shotgun (WGS) entry which is preliminary data.</text>
</comment>
<keyword evidence="13" id="KW-1185">Reference proteome</keyword>
<evidence type="ECO:0000256" key="7">
    <source>
        <dbReference type="ARBA" id="ARBA00023054"/>
    </source>
</evidence>
<organism evidence="12 13">
    <name type="scientific">Cerrena zonata</name>
    <dbReference type="NCBI Taxonomy" id="2478898"/>
    <lineage>
        <taxon>Eukaryota</taxon>
        <taxon>Fungi</taxon>
        <taxon>Dikarya</taxon>
        <taxon>Basidiomycota</taxon>
        <taxon>Agaricomycotina</taxon>
        <taxon>Agaricomycetes</taxon>
        <taxon>Polyporales</taxon>
        <taxon>Cerrenaceae</taxon>
        <taxon>Cerrena</taxon>
    </lineage>
</organism>
<dbReference type="GO" id="GO:0030915">
    <property type="term" value="C:Smc5-Smc6 complex"/>
    <property type="evidence" value="ECO:0007669"/>
    <property type="project" value="TreeGrafter"/>
</dbReference>